<proteinExistence type="predicted"/>
<organism evidence="1 2">
    <name type="scientific">Stephania japonica</name>
    <dbReference type="NCBI Taxonomy" id="461633"/>
    <lineage>
        <taxon>Eukaryota</taxon>
        <taxon>Viridiplantae</taxon>
        <taxon>Streptophyta</taxon>
        <taxon>Embryophyta</taxon>
        <taxon>Tracheophyta</taxon>
        <taxon>Spermatophyta</taxon>
        <taxon>Magnoliopsida</taxon>
        <taxon>Ranunculales</taxon>
        <taxon>Menispermaceae</taxon>
        <taxon>Menispermoideae</taxon>
        <taxon>Cissampelideae</taxon>
        <taxon>Stephania</taxon>
    </lineage>
</organism>
<name>A0AAP0P4W6_9MAGN</name>
<accession>A0AAP0P4W6</accession>
<dbReference type="PANTHER" id="PTHR46929">
    <property type="entry name" value="EXPRESSED PROTEIN"/>
    <property type="match status" value="1"/>
</dbReference>
<sequence length="74" mass="8326">MTMSGNTVIADDDVWDSYIKENPDAQSYRMKILASYNDLCKIYGTGNDDTRESPDEEDLEIVLEASCINNDVTL</sequence>
<gene>
    <name evidence="1" type="ORF">Sjap_010801</name>
</gene>
<keyword evidence="2" id="KW-1185">Reference proteome</keyword>
<dbReference type="Proteomes" id="UP001417504">
    <property type="component" value="Unassembled WGS sequence"/>
</dbReference>
<evidence type="ECO:0000313" key="2">
    <source>
        <dbReference type="Proteomes" id="UP001417504"/>
    </source>
</evidence>
<dbReference type="EMBL" id="JBBNAE010000004">
    <property type="protein sequence ID" value="KAK9130314.1"/>
    <property type="molecule type" value="Genomic_DNA"/>
</dbReference>
<dbReference type="AlphaFoldDB" id="A0AAP0P4W6"/>
<dbReference type="PANTHER" id="PTHR46929:SF33">
    <property type="entry name" value="L10-INTERACTING MYB DOMAIN-CONTAINING PROTEIN-LIKE ISOFORM X1"/>
    <property type="match status" value="1"/>
</dbReference>
<evidence type="ECO:0000313" key="1">
    <source>
        <dbReference type="EMBL" id="KAK9130314.1"/>
    </source>
</evidence>
<protein>
    <submittedName>
        <fullName evidence="1">Uncharacterized protein</fullName>
    </submittedName>
</protein>
<comment type="caution">
    <text evidence="1">The sequence shown here is derived from an EMBL/GenBank/DDBJ whole genome shotgun (WGS) entry which is preliminary data.</text>
</comment>
<reference evidence="1 2" key="1">
    <citation type="submission" date="2024-01" db="EMBL/GenBank/DDBJ databases">
        <title>Genome assemblies of Stephania.</title>
        <authorList>
            <person name="Yang L."/>
        </authorList>
    </citation>
    <scope>NUCLEOTIDE SEQUENCE [LARGE SCALE GENOMIC DNA]</scope>
    <source>
        <strain evidence="1">QJT</strain>
        <tissue evidence="1">Leaf</tissue>
    </source>
</reference>